<evidence type="ECO:0000313" key="1">
    <source>
        <dbReference type="EMBL" id="GLU46461.1"/>
    </source>
</evidence>
<comment type="caution">
    <text evidence="1">The sequence shown here is derived from an EMBL/GenBank/DDBJ whole genome shotgun (WGS) entry which is preliminary data.</text>
</comment>
<gene>
    <name evidence="1" type="ORF">Nans01_08120</name>
</gene>
<dbReference type="RefSeq" id="WP_285757310.1">
    <property type="nucleotide sequence ID" value="NZ_BSQG01000001.1"/>
</dbReference>
<dbReference type="EMBL" id="BSQG01000001">
    <property type="protein sequence ID" value="GLU46461.1"/>
    <property type="molecule type" value="Genomic_DNA"/>
</dbReference>
<dbReference type="Proteomes" id="UP001165092">
    <property type="component" value="Unassembled WGS sequence"/>
</dbReference>
<organism evidence="1 2">
    <name type="scientific">Nocardiopsis ansamitocini</name>
    <dbReference type="NCBI Taxonomy" id="1670832"/>
    <lineage>
        <taxon>Bacteria</taxon>
        <taxon>Bacillati</taxon>
        <taxon>Actinomycetota</taxon>
        <taxon>Actinomycetes</taxon>
        <taxon>Streptosporangiales</taxon>
        <taxon>Nocardiopsidaceae</taxon>
        <taxon>Nocardiopsis</taxon>
    </lineage>
</organism>
<keyword evidence="2" id="KW-1185">Reference proteome</keyword>
<reference evidence="1" key="1">
    <citation type="submission" date="2023-02" db="EMBL/GenBank/DDBJ databases">
        <title>Nocardiopsis ansamitocini NBRC 112285.</title>
        <authorList>
            <person name="Ichikawa N."/>
            <person name="Sato H."/>
            <person name="Tonouchi N."/>
        </authorList>
    </citation>
    <scope>NUCLEOTIDE SEQUENCE</scope>
    <source>
        <strain evidence="1">NBRC 112285</strain>
    </source>
</reference>
<name>A0A9W6P3K7_9ACTN</name>
<dbReference type="AlphaFoldDB" id="A0A9W6P3K7"/>
<sequence length="43" mass="4781">MRGYPTVRTSSRAARKPEAASTLWDATIPIVETEFSFALDQPL</sequence>
<protein>
    <submittedName>
        <fullName evidence="1">Uncharacterized protein</fullName>
    </submittedName>
</protein>
<evidence type="ECO:0000313" key="2">
    <source>
        <dbReference type="Proteomes" id="UP001165092"/>
    </source>
</evidence>
<accession>A0A9W6P3K7</accession>
<proteinExistence type="predicted"/>